<protein>
    <submittedName>
        <fullName evidence="3">Protein kinase-like domain</fullName>
    </submittedName>
</protein>
<dbReference type="AlphaFoldDB" id="G3JFH6"/>
<evidence type="ECO:0000256" key="1">
    <source>
        <dbReference type="SAM" id="MobiDB-lite"/>
    </source>
</evidence>
<dbReference type="OrthoDB" id="10003767at2759"/>
<evidence type="ECO:0000313" key="3">
    <source>
        <dbReference type="EMBL" id="EGX93550.1"/>
    </source>
</evidence>
<feature type="compositionally biased region" description="Polar residues" evidence="1">
    <location>
        <begin position="560"/>
        <end position="571"/>
    </location>
</feature>
<dbReference type="Proteomes" id="UP000001610">
    <property type="component" value="Unassembled WGS sequence"/>
</dbReference>
<dbReference type="Pfam" id="PF01636">
    <property type="entry name" value="APH"/>
    <property type="match status" value="1"/>
</dbReference>
<dbReference type="EMBL" id="JH126401">
    <property type="protein sequence ID" value="EGX93550.1"/>
    <property type="molecule type" value="Genomic_DNA"/>
</dbReference>
<dbReference type="RefSeq" id="XP_006670133.1">
    <property type="nucleotide sequence ID" value="XM_006670070.1"/>
</dbReference>
<dbReference type="HOGENOM" id="CLU_289497_0_0_1"/>
<gene>
    <name evidence="3" type="ORF">CCM_04924</name>
</gene>
<keyword evidence="3" id="KW-0808">Transferase</keyword>
<dbReference type="SUPFAM" id="SSF56112">
    <property type="entry name" value="Protein kinase-like (PK-like)"/>
    <property type="match status" value="1"/>
</dbReference>
<dbReference type="VEuPathDB" id="FungiDB:CCM_04924"/>
<evidence type="ECO:0000313" key="4">
    <source>
        <dbReference type="Proteomes" id="UP000001610"/>
    </source>
</evidence>
<dbReference type="KEGG" id="cmt:CCM_04924"/>
<evidence type="ECO:0000259" key="2">
    <source>
        <dbReference type="Pfam" id="PF01636"/>
    </source>
</evidence>
<organism evidence="3 4">
    <name type="scientific">Cordyceps militaris (strain CM01)</name>
    <name type="common">Caterpillar fungus</name>
    <dbReference type="NCBI Taxonomy" id="983644"/>
    <lineage>
        <taxon>Eukaryota</taxon>
        <taxon>Fungi</taxon>
        <taxon>Dikarya</taxon>
        <taxon>Ascomycota</taxon>
        <taxon>Pezizomycotina</taxon>
        <taxon>Sordariomycetes</taxon>
        <taxon>Hypocreomycetidae</taxon>
        <taxon>Hypocreales</taxon>
        <taxon>Cordycipitaceae</taxon>
        <taxon>Cordyceps</taxon>
    </lineage>
</organism>
<dbReference type="InterPro" id="IPR011009">
    <property type="entry name" value="Kinase-like_dom_sf"/>
</dbReference>
<feature type="compositionally biased region" description="Acidic residues" evidence="1">
    <location>
        <begin position="550"/>
        <end position="559"/>
    </location>
</feature>
<dbReference type="PANTHER" id="PTHR21310">
    <property type="entry name" value="AMINOGLYCOSIDE PHOSPHOTRANSFERASE-RELATED-RELATED"/>
    <property type="match status" value="1"/>
</dbReference>
<dbReference type="SUPFAM" id="SSF52047">
    <property type="entry name" value="RNI-like"/>
    <property type="match status" value="1"/>
</dbReference>
<name>G3JFH6_CORMM</name>
<proteinExistence type="predicted"/>
<reference evidence="3 4" key="1">
    <citation type="journal article" date="2011" name="Genome Biol.">
        <title>Genome sequence of the insect pathogenic fungus Cordyceps militaris, a valued traditional Chinese medicine.</title>
        <authorList>
            <person name="Zheng P."/>
            <person name="Xia Y."/>
            <person name="Xiao G."/>
            <person name="Xiong C."/>
            <person name="Hu X."/>
            <person name="Zhang S."/>
            <person name="Zheng H."/>
            <person name="Huang Y."/>
            <person name="Zhou Y."/>
            <person name="Wang S."/>
            <person name="Zhao G.P."/>
            <person name="Liu X."/>
            <person name="St Leger R.J."/>
            <person name="Wang C."/>
        </authorList>
    </citation>
    <scope>NUCLEOTIDE SEQUENCE [LARGE SCALE GENOMIC DNA]</scope>
    <source>
        <strain evidence="3 4">CM01</strain>
    </source>
</reference>
<dbReference type="eggNOG" id="ENOG502SNEF">
    <property type="taxonomic scope" value="Eukaryota"/>
</dbReference>
<sequence>MEDFHFTTRALSHPEILRRIITQLTNPSLARAARVARSWFAPATDALWQYGSLAHLQRVKPDKRRQQYASKMTDLAVENKHRSWDYTIARKLKFEKITSASFIDYLADQDRLCKSCQPFKSSPVNEVTIMDSIVHDAFFECIAELWPNISKIYIGTLFPSEITQQAFLDFVKSRPSLESLDVQEGEDDLQGQDLFPHCATRAELTALRLPFDISTEVVQKTIAQEGNLFPSLKSLFITMPSDAFSLLLGPFRNLTDLEIEVTDVTTAILSDISSITALERLVVILPCNYDLPKKEILSLRSLTKMRDLYLNRDGLDGDVMEAEDLEQLDFIDADFEELVSHFPGLCSLTFLCECTLTARALLSLADHCPRLGSVTLPSDVDLYGLGLDTRKKVLFPELWSLRLESLYTSQYTGEVVGTQNGRGLEGEAQGLFSVQLRSELNSPRTRRRGTDFEHLSKRIGEHFPKLTDMAIKDTERGFADLASSFAPSVKSHRRRVREKVASDLELTEVKGPWIGSVCEMEDDEAYGFDTEEEDPSEDDEYYRYGAEDIDYEEDDESDDSVSITGPVSSTMPGGDVQLGGLTDSDDSSSSWEDLVYLKAQITDLYLTLSRMRQSERGEHGINGQLAKSIPSLPSATARENMPNLLIHFRNERTQRSVHGQRDDFISQLRSRENDILKLAATKCGQPTAEFFQSEVCGDYYTRGSYNATFFIRLANGQKCVLRIPLRPCLAYCPHRKLECEIATMQVRHLSNCTTIPVPKVMAYRIEKADDPLSTFAILEHIDGKRLSPAELDNTPSENRLELYKSLADVYIQLRRQEFPSIGKLTKGVDRVCVGEKTASIMMNMMQLEGLDPIHIQNSYHDESGLLKSANIYTKMLLSIGYSAFLKSPNAVMVDMGLENLHHHFLFSKYVETWIEPGLDEGPFVLIHGDLHLSNMVVDDDLRLVGVLDWEWSRVVPVQYFSPPLWLSNRNEVQLAYPISWECYCVTEFAKFLRVVKSREEDMYQNNLLYDEWTRKMTDRAGPLVANALENWTDVDWFIFQRSFDQDPSLKETALEASQK</sequence>
<dbReference type="Gene3D" id="3.80.10.10">
    <property type="entry name" value="Ribonuclease Inhibitor"/>
    <property type="match status" value="1"/>
</dbReference>
<dbReference type="Gene3D" id="3.90.1200.10">
    <property type="match status" value="1"/>
</dbReference>
<keyword evidence="3" id="KW-0418">Kinase</keyword>
<feature type="domain" description="Aminoglycoside phosphotransferase" evidence="2">
    <location>
        <begin position="910"/>
        <end position="956"/>
    </location>
</feature>
<dbReference type="InParanoid" id="G3JFH6"/>
<dbReference type="GO" id="GO:0016301">
    <property type="term" value="F:kinase activity"/>
    <property type="evidence" value="ECO:0007669"/>
    <property type="project" value="UniProtKB-KW"/>
</dbReference>
<dbReference type="InterPro" id="IPR032675">
    <property type="entry name" value="LRR_dom_sf"/>
</dbReference>
<dbReference type="InterPro" id="IPR002575">
    <property type="entry name" value="Aminoglycoside_PTrfase"/>
</dbReference>
<feature type="region of interest" description="Disordered" evidence="1">
    <location>
        <begin position="550"/>
        <end position="587"/>
    </location>
</feature>
<dbReference type="GeneID" id="18166945"/>
<keyword evidence="4" id="KW-1185">Reference proteome</keyword>
<dbReference type="PANTHER" id="PTHR21310:SF37">
    <property type="entry name" value="AMINOGLYCOSIDE PHOSPHOTRANSFERASE DOMAIN-CONTAINING PROTEIN"/>
    <property type="match status" value="1"/>
</dbReference>
<dbReference type="InterPro" id="IPR051678">
    <property type="entry name" value="AGP_Transferase"/>
</dbReference>
<accession>G3JFH6</accession>